<dbReference type="InterPro" id="IPR026004">
    <property type="entry name" value="Septum_form"/>
</dbReference>
<dbReference type="Pfam" id="PF13828">
    <property type="entry name" value="DUF4190"/>
    <property type="match status" value="1"/>
</dbReference>
<sequence>MSSPVELLFSIPAEPAKVHLAAALQEQGFSVSPSASGGLLVKRGSLGTTLVAGALAGNDMHVEFGIEVTPTPEGTLAQVRRSAASGFLKGGAIGAAKTNDVIQTAMHQAGARLAQQGVLVGTTPSADPTQPAPMPYLPPPVDYAGRTNVVAIVALVLGFLFPLGGIIAGAVALAQVKRTGEKGRGLAIGGIVVGSLATLLLIGIVAVATIVGIATSSQTAPPVTAPQSSSVPEEGGDEVDVFSVAVGDCINDFGTGEVNSVEALDCALPHDYEVYSEITIPGNEFPGQDAVTAAADDQCVAAFDAFVGLGYQESLLDFSYLAPTADSWQLNDDRLITCLIYDPAGQTSGSLAGAAR</sequence>
<keyword evidence="1" id="KW-0812">Transmembrane</keyword>
<protein>
    <recommendedName>
        <fullName evidence="6">Septum formation-related domain-containing protein</fullName>
    </recommendedName>
</protein>
<evidence type="ECO:0008006" key="6">
    <source>
        <dbReference type="Google" id="ProtNLM"/>
    </source>
</evidence>
<feature type="transmembrane region" description="Helical" evidence="1">
    <location>
        <begin position="149"/>
        <end position="174"/>
    </location>
</feature>
<dbReference type="EMBL" id="BSUL01000001">
    <property type="protein sequence ID" value="GMA27171.1"/>
    <property type="molecule type" value="Genomic_DNA"/>
</dbReference>
<accession>A0AA37ULG7</accession>
<gene>
    <name evidence="4" type="ORF">GCM10025874_04240</name>
</gene>
<name>A0AA37ULG7_9MICO</name>
<dbReference type="InterPro" id="IPR025241">
    <property type="entry name" value="DUF4190"/>
</dbReference>
<feature type="domain" description="DUF4190" evidence="2">
    <location>
        <begin position="151"/>
        <end position="202"/>
    </location>
</feature>
<feature type="domain" description="Septum formation-related" evidence="3">
    <location>
        <begin position="247"/>
        <end position="341"/>
    </location>
</feature>
<comment type="caution">
    <text evidence="4">The sequence shown here is derived from an EMBL/GenBank/DDBJ whole genome shotgun (WGS) entry which is preliminary data.</text>
</comment>
<reference evidence="4 5" key="1">
    <citation type="journal article" date="2014" name="Int. J. Syst. Evol. Microbiol.">
        <title>Complete genome sequence of Corynebacterium casei LMG S-19264T (=DSM 44701T), isolated from a smear-ripened cheese.</title>
        <authorList>
            <consortium name="US DOE Joint Genome Institute (JGI-PGF)"/>
            <person name="Walter F."/>
            <person name="Albersmeier A."/>
            <person name="Kalinowski J."/>
            <person name="Ruckert C."/>
        </authorList>
    </citation>
    <scope>NUCLEOTIDE SEQUENCE [LARGE SCALE GENOMIC DNA]</scope>
    <source>
        <strain evidence="4 5">NBRC 112289</strain>
    </source>
</reference>
<dbReference type="Pfam" id="PF13845">
    <property type="entry name" value="Septum_form"/>
    <property type="match status" value="1"/>
</dbReference>
<evidence type="ECO:0000313" key="4">
    <source>
        <dbReference type="EMBL" id="GMA27171.1"/>
    </source>
</evidence>
<dbReference type="Proteomes" id="UP001157160">
    <property type="component" value="Unassembled WGS sequence"/>
</dbReference>
<evidence type="ECO:0000313" key="5">
    <source>
        <dbReference type="Proteomes" id="UP001157160"/>
    </source>
</evidence>
<organism evidence="4 5">
    <name type="scientific">Arenivirga flava</name>
    <dbReference type="NCBI Taxonomy" id="1930060"/>
    <lineage>
        <taxon>Bacteria</taxon>
        <taxon>Bacillati</taxon>
        <taxon>Actinomycetota</taxon>
        <taxon>Actinomycetes</taxon>
        <taxon>Micrococcales</taxon>
        <taxon>Microbacteriaceae</taxon>
        <taxon>Arenivirga</taxon>
    </lineage>
</organism>
<feature type="transmembrane region" description="Helical" evidence="1">
    <location>
        <begin position="186"/>
        <end position="214"/>
    </location>
</feature>
<keyword evidence="5" id="KW-1185">Reference proteome</keyword>
<keyword evidence="1" id="KW-1133">Transmembrane helix</keyword>
<dbReference type="RefSeq" id="WP_284229542.1">
    <property type="nucleotide sequence ID" value="NZ_BSUL01000001.1"/>
</dbReference>
<proteinExistence type="predicted"/>
<evidence type="ECO:0000256" key="1">
    <source>
        <dbReference type="SAM" id="Phobius"/>
    </source>
</evidence>
<dbReference type="AlphaFoldDB" id="A0AA37ULG7"/>
<keyword evidence="1" id="KW-0472">Membrane</keyword>
<evidence type="ECO:0000259" key="2">
    <source>
        <dbReference type="Pfam" id="PF13828"/>
    </source>
</evidence>
<evidence type="ECO:0000259" key="3">
    <source>
        <dbReference type="Pfam" id="PF13845"/>
    </source>
</evidence>